<feature type="compositionally biased region" description="Polar residues" evidence="1">
    <location>
        <begin position="259"/>
        <end position="272"/>
    </location>
</feature>
<feature type="compositionally biased region" description="Basic and acidic residues" evidence="1">
    <location>
        <begin position="273"/>
        <end position="297"/>
    </location>
</feature>
<feature type="compositionally biased region" description="Pro residues" evidence="1">
    <location>
        <begin position="155"/>
        <end position="165"/>
    </location>
</feature>
<feature type="compositionally biased region" description="Polar residues" evidence="1">
    <location>
        <begin position="421"/>
        <end position="434"/>
    </location>
</feature>
<feature type="compositionally biased region" description="Pro residues" evidence="1">
    <location>
        <begin position="44"/>
        <end position="62"/>
    </location>
</feature>
<keyword evidence="2" id="KW-1185">Reference proteome</keyword>
<dbReference type="GeneID" id="120270394"/>
<feature type="compositionally biased region" description="Pro residues" evidence="1">
    <location>
        <begin position="130"/>
        <end position="139"/>
    </location>
</feature>
<feature type="compositionally biased region" description="Low complexity" evidence="1">
    <location>
        <begin position="193"/>
        <end position="212"/>
    </location>
</feature>
<accession>A0AB40C3F8</accession>
<protein>
    <submittedName>
        <fullName evidence="3">Proteoglycan 4-like</fullName>
    </submittedName>
</protein>
<evidence type="ECO:0000313" key="2">
    <source>
        <dbReference type="Proteomes" id="UP001515500"/>
    </source>
</evidence>
<feature type="compositionally biased region" description="Low complexity" evidence="1">
    <location>
        <begin position="63"/>
        <end position="77"/>
    </location>
</feature>
<dbReference type="PANTHER" id="PTHR33472">
    <property type="entry name" value="OS01G0106600 PROTEIN"/>
    <property type="match status" value="1"/>
</dbReference>
<dbReference type="PRINTS" id="PR01217">
    <property type="entry name" value="PRICHEXTENSN"/>
</dbReference>
<proteinExistence type="predicted"/>
<feature type="compositionally biased region" description="Polar residues" evidence="1">
    <location>
        <begin position="169"/>
        <end position="186"/>
    </location>
</feature>
<evidence type="ECO:0000313" key="3">
    <source>
        <dbReference type="RefSeq" id="XP_039133321.1"/>
    </source>
</evidence>
<sequence length="440" mass="47281">MQQNQPVPGRPLSRLASIFQRAPAPALEVEPLPPLRPIQTRPAVPSPPLVTPPQTPPVPSPKPAQTQVVTTPRQTSPRPAPSPPQPPSPKPAQIQVTTAQRETSPRPAPPSPKPAQTQVTTTQRQISPRLTPPPPPSPKPAQTQFTTTQRQISPRPTPPPPPSPKPEISQATAIAQPQASPKSAPTNYDRPWTSTAPPAPTSTALPASPKSAVQPQASLRPRAVAYRSLTPPQSPKIIKPSEPTPPPSPKTIQQQPKSIFSQYKNGNGNSKVTSDKKEPPVEKNHAHLSPKKGDVVTDGKIANNSTMPSGKKKAEKSKEEEQTGWRLITIAGENMGAYMELGSGYHKLQKQQPAATIFKYQHNSKPSEVQENEPQSDIKESMTVSKARPLAAMVNSNVQAINNSMVFNCSCTHKSPGVHLNVSSHRLPTGTSSSHPKKGE</sequence>
<reference evidence="3" key="1">
    <citation type="submission" date="2025-08" db="UniProtKB">
        <authorList>
            <consortium name="RefSeq"/>
        </authorList>
    </citation>
    <scope>IDENTIFICATION</scope>
</reference>
<feature type="region of interest" description="Disordered" evidence="1">
    <location>
        <begin position="418"/>
        <end position="440"/>
    </location>
</feature>
<evidence type="ECO:0000256" key="1">
    <source>
        <dbReference type="SAM" id="MobiDB-lite"/>
    </source>
</evidence>
<dbReference type="Proteomes" id="UP001515500">
    <property type="component" value="Chromosome 10"/>
</dbReference>
<dbReference type="PANTHER" id="PTHR33472:SF28">
    <property type="entry name" value="BROMO AND FHA DOMAIN-CONTAINING PROTEIN DDB_G0267958"/>
    <property type="match status" value="1"/>
</dbReference>
<dbReference type="AlphaFoldDB" id="A0AB40C3F8"/>
<name>A0AB40C3F8_DIOCR</name>
<feature type="compositionally biased region" description="Polar residues" evidence="1">
    <location>
        <begin position="116"/>
        <end position="126"/>
    </location>
</feature>
<dbReference type="RefSeq" id="XP_039133321.1">
    <property type="nucleotide sequence ID" value="XM_039277387.1"/>
</dbReference>
<feature type="region of interest" description="Disordered" evidence="1">
    <location>
        <begin position="25"/>
        <end position="322"/>
    </location>
</feature>
<gene>
    <name evidence="3" type="primary">LOC120270394</name>
</gene>
<organism evidence="2 3">
    <name type="scientific">Dioscorea cayennensis subsp. rotundata</name>
    <name type="common">White Guinea yam</name>
    <name type="synonym">Dioscorea rotundata</name>
    <dbReference type="NCBI Taxonomy" id="55577"/>
    <lineage>
        <taxon>Eukaryota</taxon>
        <taxon>Viridiplantae</taxon>
        <taxon>Streptophyta</taxon>
        <taxon>Embryophyta</taxon>
        <taxon>Tracheophyta</taxon>
        <taxon>Spermatophyta</taxon>
        <taxon>Magnoliopsida</taxon>
        <taxon>Liliopsida</taxon>
        <taxon>Dioscoreales</taxon>
        <taxon>Dioscoreaceae</taxon>
        <taxon>Dioscorea</taxon>
    </lineage>
</organism>
<feature type="compositionally biased region" description="Pro residues" evidence="1">
    <location>
        <begin position="78"/>
        <end position="90"/>
    </location>
</feature>